<accession>A0A3P7NZ10</accession>
<feature type="region of interest" description="Disordered" evidence="1">
    <location>
        <begin position="1"/>
        <end position="24"/>
    </location>
</feature>
<dbReference type="Proteomes" id="UP000271098">
    <property type="component" value="Unassembled WGS sequence"/>
</dbReference>
<name>A0A3P7NZ10_9BILA</name>
<feature type="compositionally biased region" description="Acidic residues" evidence="1">
    <location>
        <begin position="1"/>
        <end position="23"/>
    </location>
</feature>
<evidence type="ECO:0000256" key="1">
    <source>
        <dbReference type="SAM" id="MobiDB-lite"/>
    </source>
</evidence>
<organism evidence="2 3">
    <name type="scientific">Gongylonema pulchrum</name>
    <dbReference type="NCBI Taxonomy" id="637853"/>
    <lineage>
        <taxon>Eukaryota</taxon>
        <taxon>Metazoa</taxon>
        <taxon>Ecdysozoa</taxon>
        <taxon>Nematoda</taxon>
        <taxon>Chromadorea</taxon>
        <taxon>Rhabditida</taxon>
        <taxon>Spirurina</taxon>
        <taxon>Spiruromorpha</taxon>
        <taxon>Spiruroidea</taxon>
        <taxon>Gongylonematidae</taxon>
        <taxon>Gongylonema</taxon>
    </lineage>
</organism>
<evidence type="ECO:0000313" key="3">
    <source>
        <dbReference type="Proteomes" id="UP000271098"/>
    </source>
</evidence>
<protein>
    <submittedName>
        <fullName evidence="2">Uncharacterized protein</fullName>
    </submittedName>
</protein>
<reference evidence="2 3" key="1">
    <citation type="submission" date="2018-11" db="EMBL/GenBank/DDBJ databases">
        <authorList>
            <consortium name="Pathogen Informatics"/>
        </authorList>
    </citation>
    <scope>NUCLEOTIDE SEQUENCE [LARGE SCALE GENOMIC DNA]</scope>
</reference>
<evidence type="ECO:0000313" key="2">
    <source>
        <dbReference type="EMBL" id="VDN41548.1"/>
    </source>
</evidence>
<proteinExistence type="predicted"/>
<gene>
    <name evidence="2" type="ORF">GPUH_LOCUS23493</name>
</gene>
<sequence length="94" mass="10663">MSDEQEAADADDFVDADEDDDGNGEFFVLDTNRAEIIEEEEITIVGCKGSEQIQLSKAKRSEETFDLTKILTNDPTTASLSVEKKEKYRFFLFK</sequence>
<dbReference type="AlphaFoldDB" id="A0A3P7NZ10"/>
<keyword evidence="3" id="KW-1185">Reference proteome</keyword>
<dbReference type="EMBL" id="UYRT01098023">
    <property type="protein sequence ID" value="VDN41548.1"/>
    <property type="molecule type" value="Genomic_DNA"/>
</dbReference>